<dbReference type="InterPro" id="IPR005158">
    <property type="entry name" value="BTAD"/>
</dbReference>
<dbReference type="InterPro" id="IPR027417">
    <property type="entry name" value="P-loop_NTPase"/>
</dbReference>
<feature type="domain" description="OmpR/PhoB-type" evidence="9">
    <location>
        <begin position="1"/>
        <end position="100"/>
    </location>
</feature>
<dbReference type="Pfam" id="PF00486">
    <property type="entry name" value="Trans_reg_C"/>
    <property type="match status" value="1"/>
</dbReference>
<dbReference type="Gene3D" id="1.10.10.10">
    <property type="entry name" value="Winged helix-like DNA-binding domain superfamily/Winged helix DNA-binding domain"/>
    <property type="match status" value="1"/>
</dbReference>
<dbReference type="CDD" id="cd00383">
    <property type="entry name" value="trans_reg_C"/>
    <property type="match status" value="1"/>
</dbReference>
<dbReference type="InterPro" id="IPR042197">
    <property type="entry name" value="Apaf_helical"/>
</dbReference>
<evidence type="ECO:0000256" key="1">
    <source>
        <dbReference type="ARBA" id="ARBA00005820"/>
    </source>
</evidence>
<dbReference type="InterPro" id="IPR001867">
    <property type="entry name" value="OmpR/PhoB-type_DNA-bd"/>
</dbReference>
<feature type="region of interest" description="Disordered" evidence="8">
    <location>
        <begin position="255"/>
        <end position="277"/>
    </location>
</feature>
<keyword evidence="4 6" id="KW-0238">DNA-binding</keyword>
<keyword evidence="11" id="KW-1185">Reference proteome</keyword>
<feature type="coiled-coil region" evidence="7">
    <location>
        <begin position="809"/>
        <end position="836"/>
    </location>
</feature>
<evidence type="ECO:0000256" key="6">
    <source>
        <dbReference type="PROSITE-ProRule" id="PRU01091"/>
    </source>
</evidence>
<dbReference type="PROSITE" id="PS51755">
    <property type="entry name" value="OMPR_PHOB"/>
    <property type="match status" value="1"/>
</dbReference>
<evidence type="ECO:0000256" key="7">
    <source>
        <dbReference type="SAM" id="Coils"/>
    </source>
</evidence>
<accession>A0ABV5YCZ0</accession>
<comment type="caution">
    <text evidence="10">The sequence shown here is derived from an EMBL/GenBank/DDBJ whole genome shotgun (WGS) entry which is preliminary data.</text>
</comment>
<dbReference type="InterPro" id="IPR016032">
    <property type="entry name" value="Sig_transdc_resp-reg_C-effctor"/>
</dbReference>
<evidence type="ECO:0000256" key="5">
    <source>
        <dbReference type="ARBA" id="ARBA00023163"/>
    </source>
</evidence>
<dbReference type="RefSeq" id="WP_378199472.1">
    <property type="nucleotide sequence ID" value="NZ_JBHLZP010000065.1"/>
</dbReference>
<dbReference type="PANTHER" id="PTHR35807">
    <property type="entry name" value="TRANSCRIPTIONAL REGULATOR REDD-RELATED"/>
    <property type="match status" value="1"/>
</dbReference>
<evidence type="ECO:0000313" key="11">
    <source>
        <dbReference type="Proteomes" id="UP001589627"/>
    </source>
</evidence>
<evidence type="ECO:0000256" key="8">
    <source>
        <dbReference type="SAM" id="MobiDB-lite"/>
    </source>
</evidence>
<keyword evidence="7" id="KW-0175">Coiled coil</keyword>
<gene>
    <name evidence="10" type="ORF">ACFFNX_11945</name>
</gene>
<evidence type="ECO:0000256" key="2">
    <source>
        <dbReference type="ARBA" id="ARBA00022737"/>
    </source>
</evidence>
<evidence type="ECO:0000313" key="10">
    <source>
        <dbReference type="EMBL" id="MFB9832896.1"/>
    </source>
</evidence>
<dbReference type="SMART" id="SM00028">
    <property type="entry name" value="TPR"/>
    <property type="match status" value="6"/>
</dbReference>
<dbReference type="PRINTS" id="PR00364">
    <property type="entry name" value="DISEASERSIST"/>
</dbReference>
<dbReference type="SUPFAM" id="SSF46894">
    <property type="entry name" value="C-terminal effector domain of the bipartite response regulators"/>
    <property type="match status" value="1"/>
</dbReference>
<evidence type="ECO:0000259" key="9">
    <source>
        <dbReference type="PROSITE" id="PS51755"/>
    </source>
</evidence>
<dbReference type="SMART" id="SM00862">
    <property type="entry name" value="Trans_reg_C"/>
    <property type="match status" value="1"/>
</dbReference>
<dbReference type="Pfam" id="PF03704">
    <property type="entry name" value="BTAD"/>
    <property type="match status" value="1"/>
</dbReference>
<dbReference type="InterPro" id="IPR011990">
    <property type="entry name" value="TPR-like_helical_dom_sf"/>
</dbReference>
<dbReference type="Pfam" id="PF13424">
    <property type="entry name" value="TPR_12"/>
    <property type="match status" value="3"/>
</dbReference>
<dbReference type="Proteomes" id="UP001589627">
    <property type="component" value="Unassembled WGS sequence"/>
</dbReference>
<proteinExistence type="inferred from homology"/>
<reference evidence="10 11" key="1">
    <citation type="submission" date="2024-09" db="EMBL/GenBank/DDBJ databases">
        <authorList>
            <person name="Sun Q."/>
            <person name="Mori K."/>
        </authorList>
    </citation>
    <scope>NUCLEOTIDE SEQUENCE [LARGE SCALE GENOMIC DNA]</scope>
    <source>
        <strain evidence="10 11">TBRC 0563</strain>
    </source>
</reference>
<keyword evidence="2" id="KW-0677">Repeat</keyword>
<dbReference type="CDD" id="cd15831">
    <property type="entry name" value="BTAD"/>
    <property type="match status" value="1"/>
</dbReference>
<dbReference type="Gene3D" id="1.10.8.430">
    <property type="entry name" value="Helical domain of apoptotic protease-activating factors"/>
    <property type="match status" value="1"/>
</dbReference>
<protein>
    <submittedName>
        <fullName evidence="10">BTAD domain-containing putative transcriptional regulator</fullName>
    </submittedName>
</protein>
<comment type="similarity">
    <text evidence="1">Belongs to the AfsR/DnrI/RedD regulatory family.</text>
</comment>
<feature type="DNA-binding region" description="OmpR/PhoB-type" evidence="6">
    <location>
        <begin position="1"/>
        <end position="100"/>
    </location>
</feature>
<dbReference type="Gene3D" id="3.40.50.300">
    <property type="entry name" value="P-loop containing nucleotide triphosphate hydrolases"/>
    <property type="match status" value="1"/>
</dbReference>
<dbReference type="SMART" id="SM01043">
    <property type="entry name" value="BTAD"/>
    <property type="match status" value="1"/>
</dbReference>
<dbReference type="InterPro" id="IPR019734">
    <property type="entry name" value="TPR_rpt"/>
</dbReference>
<evidence type="ECO:0000256" key="3">
    <source>
        <dbReference type="ARBA" id="ARBA00023015"/>
    </source>
</evidence>
<dbReference type="SUPFAM" id="SSF48452">
    <property type="entry name" value="TPR-like"/>
    <property type="match status" value="2"/>
</dbReference>
<keyword evidence="3" id="KW-0805">Transcription regulation</keyword>
<evidence type="ECO:0000256" key="4">
    <source>
        <dbReference type="ARBA" id="ARBA00023125"/>
    </source>
</evidence>
<organism evidence="10 11">
    <name type="scientific">Actinoallomurus acaciae</name>
    <dbReference type="NCBI Taxonomy" id="502577"/>
    <lineage>
        <taxon>Bacteria</taxon>
        <taxon>Bacillati</taxon>
        <taxon>Actinomycetota</taxon>
        <taxon>Actinomycetes</taxon>
        <taxon>Streptosporangiales</taxon>
        <taxon>Thermomonosporaceae</taxon>
        <taxon>Actinoallomurus</taxon>
    </lineage>
</organism>
<dbReference type="InterPro" id="IPR002182">
    <property type="entry name" value="NB-ARC"/>
</dbReference>
<dbReference type="PANTHER" id="PTHR35807:SF1">
    <property type="entry name" value="TRANSCRIPTIONAL REGULATOR REDD"/>
    <property type="match status" value="1"/>
</dbReference>
<dbReference type="Gene3D" id="1.25.40.10">
    <property type="entry name" value="Tetratricopeptide repeat domain"/>
    <property type="match status" value="2"/>
</dbReference>
<dbReference type="Pfam" id="PF00931">
    <property type="entry name" value="NB-ARC"/>
    <property type="match status" value="1"/>
</dbReference>
<dbReference type="EMBL" id="JBHLZP010000065">
    <property type="protein sequence ID" value="MFB9832896.1"/>
    <property type="molecule type" value="Genomic_DNA"/>
</dbReference>
<dbReference type="SUPFAM" id="SSF52540">
    <property type="entry name" value="P-loop containing nucleoside triphosphate hydrolases"/>
    <property type="match status" value="1"/>
</dbReference>
<dbReference type="InterPro" id="IPR051677">
    <property type="entry name" value="AfsR-DnrI-RedD_regulator"/>
</dbReference>
<dbReference type="InterPro" id="IPR036388">
    <property type="entry name" value="WH-like_DNA-bd_sf"/>
</dbReference>
<keyword evidence="5" id="KW-0804">Transcription</keyword>
<name>A0ABV5YCZ0_9ACTN</name>
<sequence>MHGLRFAVLGPVRAWRHDTELDLGTPQQRAVLAVLLLRRGRTVTAEELVDALWGEEPPVRAMTALRTYVSRLRAVLEPERVARQKATVMVSEAGGYALRLPRAALDLSVFEDGLAAAEEARRADDLAGAAAALRSALDVWDGEPLCGIHGGWAEAQRVHLDEQRLTAVEDRYAIDLERGRAAESVADLTELTIAHPLRERLRGLLMLALYRCGRQAEALAVYADTRRVLVEELGIDPGPELAELHAKVLAADASLAERPSEPVRPAEPARPLPVPAQLPADVTDFTGRSAIVTELTAVLTEADRTAMPVVAVAGIGGIGKTTLAVHLGHAVRPHYPDGQLFAELRGAGPEPAGPEAVLGAFLRALGTLDKDVPAGLEERSALLRSRMADRRMLVLLDDARDADQVRALLPGSAGCAVIVTSRSRLAGMHAARTVDLDGLVTDEAIALFGRIAGEQRVEDEREIAAEVAAACGHLPLAVRIVGSRLASRRSWSMATIAERLTDERRRLDEMRVGNHTVSATFELGYGQLYDEQARAFRLLALPDVHDVSLDAAAAVLGLPVPATEDLLESLVDASLLETPAPGRYRYHDLLRLFARRQAERYDSEVARAEVPHRMLDFYFASARNAYQVAESGEGDQLSTPETRGTEFATAEKALAWLGGETANLCAVIAEATRGDAPDLAVAADLLLSLEPLIMSGTHLWEFEQTARLVVTAALEKNDARTRGRAGYLLGLILHVAFRLEEAEASLRTTVELAEASGDDHIRAEALNGVGVVTFEHRRYEDAFGFFERAAGVFAGLGSPEGEANCLSNMARAAAELHRDKEALDAAERSLELFRAQGSAMGAAKAMQYLGATLDGMGRPEDAIPYYLDCLAVFRSTGQRLREHHTLYRLAESHLRAGRPTEAVANAEEALAIAREIGQRFGQGRALDVLGRALTADGRPDEGRTCWEQALGVFQALGAPAAEDVRALLDRAPATR</sequence>